<evidence type="ECO:0000313" key="13">
    <source>
        <dbReference type="EMBL" id="SYV93385.1"/>
    </source>
</evidence>
<feature type="binding site" evidence="11">
    <location>
        <begin position="273"/>
        <end position="287"/>
    </location>
    <ligand>
        <name>NAD(+)</name>
        <dbReference type="ChEBI" id="CHEBI:57540"/>
    </ligand>
</feature>
<feature type="binding site" evidence="11">
    <location>
        <position position="370"/>
    </location>
    <ligand>
        <name>FAD</name>
        <dbReference type="ChEBI" id="CHEBI:57692"/>
    </ligand>
</feature>
<dbReference type="PROSITE" id="PS01281">
    <property type="entry name" value="GIDA_2"/>
    <property type="match status" value="1"/>
</dbReference>
<comment type="subunit">
    <text evidence="9 11">Homodimer. Heterotetramer of two MnmE and two MnmG subunits.</text>
</comment>
<evidence type="ECO:0000256" key="3">
    <source>
        <dbReference type="ARBA" id="ARBA00007653"/>
    </source>
</evidence>
<evidence type="ECO:0000256" key="4">
    <source>
        <dbReference type="ARBA" id="ARBA00020461"/>
    </source>
</evidence>
<dbReference type="EMBL" id="LS991953">
    <property type="protein sequence ID" value="SYV93385.1"/>
    <property type="molecule type" value="Genomic_DNA"/>
</dbReference>
<dbReference type="AlphaFoldDB" id="A0A3B0PF15"/>
<feature type="binding site" evidence="11">
    <location>
        <position position="181"/>
    </location>
    <ligand>
        <name>FAD</name>
        <dbReference type="ChEBI" id="CHEBI:57692"/>
    </ligand>
</feature>
<comment type="subcellular location">
    <subcellularLocation>
        <location evidence="11">Cytoplasm</location>
    </subcellularLocation>
</comment>
<dbReference type="Pfam" id="PF21680">
    <property type="entry name" value="GIDA_C_1st"/>
    <property type="match status" value="1"/>
</dbReference>
<dbReference type="InterPro" id="IPR026904">
    <property type="entry name" value="MnmG_C"/>
</dbReference>
<dbReference type="Pfam" id="PF13932">
    <property type="entry name" value="SAM_GIDA_C"/>
    <property type="match status" value="1"/>
</dbReference>
<gene>
    <name evidence="11 13" type="primary">gidA</name>
    <name evidence="11" type="synonym">mnmG</name>
    <name evidence="13" type="ORF">NCTC10124_01125</name>
</gene>
<dbReference type="Proteomes" id="UP000259328">
    <property type="component" value="Chromosome"/>
</dbReference>
<comment type="function">
    <text evidence="2 11">NAD-binding protein involved in the addition of a carboxymethylaminomethyl (cmnm) group at the wobble position (U34) of certain tRNAs, forming tRNA-cmnm(5)s(2)U34.</text>
</comment>
<evidence type="ECO:0000256" key="9">
    <source>
        <dbReference type="ARBA" id="ARBA00025948"/>
    </source>
</evidence>
<comment type="similarity">
    <text evidence="3 11">Belongs to the MnmG family.</text>
</comment>
<feature type="binding site" evidence="11">
    <location>
        <begin position="14"/>
        <end position="19"/>
    </location>
    <ligand>
        <name>FAD</name>
        <dbReference type="ChEBI" id="CHEBI:57692"/>
    </ligand>
</feature>
<dbReference type="InterPro" id="IPR040131">
    <property type="entry name" value="MnmG_N"/>
</dbReference>
<dbReference type="HAMAP" id="MF_00129">
    <property type="entry name" value="MnmG_GidA"/>
    <property type="match status" value="1"/>
</dbReference>
<dbReference type="PANTHER" id="PTHR11806">
    <property type="entry name" value="GLUCOSE INHIBITED DIVISION PROTEIN A"/>
    <property type="match status" value="1"/>
</dbReference>
<dbReference type="SUPFAM" id="SSF51905">
    <property type="entry name" value="FAD/NAD(P)-binding domain"/>
    <property type="match status" value="1"/>
</dbReference>
<accession>A0A3B0PF15</accession>
<dbReference type="InterPro" id="IPR020595">
    <property type="entry name" value="MnmG-rel_CS"/>
</dbReference>
<dbReference type="GO" id="GO:0005829">
    <property type="term" value="C:cytosol"/>
    <property type="evidence" value="ECO:0007669"/>
    <property type="project" value="TreeGrafter"/>
</dbReference>
<evidence type="ECO:0000256" key="7">
    <source>
        <dbReference type="ARBA" id="ARBA00022827"/>
    </source>
</evidence>
<evidence type="ECO:0000256" key="2">
    <source>
        <dbReference type="ARBA" id="ARBA00003717"/>
    </source>
</evidence>
<dbReference type="FunFam" id="1.10.150.570:FF:000001">
    <property type="entry name" value="tRNA uridine 5-carboxymethylaminomethyl modification enzyme MnmG"/>
    <property type="match status" value="1"/>
</dbReference>
<feature type="domain" description="tRNA uridine 5-carboxymethylaminomethyl modification enzyme C-terminal subdomain" evidence="12">
    <location>
        <begin position="531"/>
        <end position="602"/>
    </location>
</feature>
<proteinExistence type="inferred from homology"/>
<dbReference type="RefSeq" id="WP_020002970.1">
    <property type="nucleotide sequence ID" value="NZ_LS991953.1"/>
</dbReference>
<comment type="cofactor">
    <cofactor evidence="1 11">
        <name>FAD</name>
        <dbReference type="ChEBI" id="CHEBI:57692"/>
    </cofactor>
</comment>
<keyword evidence="8 11" id="KW-0520">NAD</keyword>
<feature type="binding site" evidence="11">
    <location>
        <position position="126"/>
    </location>
    <ligand>
        <name>FAD</name>
        <dbReference type="ChEBI" id="CHEBI:57692"/>
    </ligand>
</feature>
<dbReference type="GO" id="GO:0002098">
    <property type="term" value="P:tRNA wobble uridine modification"/>
    <property type="evidence" value="ECO:0007669"/>
    <property type="project" value="InterPro"/>
</dbReference>
<keyword evidence="11" id="KW-0963">Cytoplasm</keyword>
<dbReference type="GO" id="GO:0050660">
    <property type="term" value="F:flavin adenine dinucleotide binding"/>
    <property type="evidence" value="ECO:0007669"/>
    <property type="project" value="UniProtKB-UniRule"/>
</dbReference>
<organism evidence="13 14">
    <name type="scientific">Mycoplasmopsis synoviae</name>
    <name type="common">Mycoplasma synoviae</name>
    <dbReference type="NCBI Taxonomy" id="2109"/>
    <lineage>
        <taxon>Bacteria</taxon>
        <taxon>Bacillati</taxon>
        <taxon>Mycoplasmatota</taxon>
        <taxon>Mycoplasmoidales</taxon>
        <taxon>Metamycoplasmataceae</taxon>
        <taxon>Mycoplasmopsis</taxon>
    </lineage>
</organism>
<sequence length="612" mass="69165">MNNMNNNFDAIVIGAGHAGVEAAFALAKSNNKVALITFDLSKITMMPCNPSIGGPAKGIITREIDALGGIQGYYSDLAMIQIKMLNDSKGPAVRAIRAQIDKEKYSKLIREDLQKNSNITLIEAGVYEIKADKKVFKSVVLSTGEEIFAKVCVLTTGTYMNSQILRGSSVTVSGPDGQKTTNKISESLKKLGFELQRFKTGTPARIYKSSIDFSKVEKEILDTNDLNFSNRSNKKLNQQVSCYLTYTNEKTHEIILNNLDKSSMYSGLIKGTGPRYCPSIEDKVVRFSDRNRHQVFFEPETLDETIIYLNGLSTSMPEDIQMQFLKTIPGLENLKIQKYGYAIEYDALNSLDLKHSLETKVIKNFFAAGQINGTSGYEEAAAQGLIAGINAALKLKNKKPLVLNRSDAYIGVLIDDLVIKGTKEPYRMLTSRAEYRLLLRHDNSDYRLSKYGYKLGLISKDEYSQIQKKYKNINSKINYLSKKYLSTNSNIAKKYNIKEATSYLKLLLRPEINPKDILKNYKYQNELLIKIKLEGYIKKQKQDASRMKNLEKIKIPNNINYDKVLNLATEAKDKLKIIKPETIAQAYRISGINPSDIQMLIFHLKTYKKYDN</sequence>
<dbReference type="GeneID" id="93530297"/>
<dbReference type="Gene3D" id="1.10.150.570">
    <property type="entry name" value="GidA associated domain, C-terminal subdomain"/>
    <property type="match status" value="1"/>
</dbReference>
<evidence type="ECO:0000313" key="14">
    <source>
        <dbReference type="Proteomes" id="UP000259328"/>
    </source>
</evidence>
<evidence type="ECO:0000256" key="6">
    <source>
        <dbReference type="ARBA" id="ARBA00022694"/>
    </source>
</evidence>
<dbReference type="PROSITE" id="PS01280">
    <property type="entry name" value="GIDA_1"/>
    <property type="match status" value="1"/>
</dbReference>
<reference evidence="14" key="1">
    <citation type="submission" date="2018-06" db="EMBL/GenBank/DDBJ databases">
        <authorList>
            <consortium name="Pathogen Informatics"/>
        </authorList>
    </citation>
    <scope>NUCLEOTIDE SEQUENCE [LARGE SCALE GENOMIC DNA]</scope>
    <source>
        <strain evidence="14">NCTC10124</strain>
    </source>
</reference>
<dbReference type="SMART" id="SM01228">
    <property type="entry name" value="GIDA_assoc_3"/>
    <property type="match status" value="1"/>
</dbReference>
<evidence type="ECO:0000256" key="8">
    <source>
        <dbReference type="ARBA" id="ARBA00023027"/>
    </source>
</evidence>
<dbReference type="InterPro" id="IPR049312">
    <property type="entry name" value="GIDA_C_N"/>
</dbReference>
<dbReference type="PANTHER" id="PTHR11806:SF0">
    <property type="entry name" value="PROTEIN MTO1 HOMOLOG, MITOCHONDRIAL"/>
    <property type="match status" value="1"/>
</dbReference>
<dbReference type="InterPro" id="IPR036188">
    <property type="entry name" value="FAD/NAD-bd_sf"/>
</dbReference>
<evidence type="ECO:0000256" key="11">
    <source>
        <dbReference type="HAMAP-Rule" id="MF_00129"/>
    </source>
</evidence>
<dbReference type="NCBIfam" id="TIGR00136">
    <property type="entry name" value="mnmG_gidA"/>
    <property type="match status" value="1"/>
</dbReference>
<keyword evidence="7 11" id="KW-0274">FAD</keyword>
<dbReference type="InterPro" id="IPR044920">
    <property type="entry name" value="MnmG_C_subdom_sf"/>
</dbReference>
<evidence type="ECO:0000256" key="5">
    <source>
        <dbReference type="ARBA" id="ARBA00022630"/>
    </source>
</evidence>
<dbReference type="InterPro" id="IPR004416">
    <property type="entry name" value="MnmG"/>
</dbReference>
<dbReference type="Pfam" id="PF01134">
    <property type="entry name" value="GIDA"/>
    <property type="match status" value="1"/>
</dbReference>
<dbReference type="InterPro" id="IPR047001">
    <property type="entry name" value="MnmG_C_subdom"/>
</dbReference>
<evidence type="ECO:0000256" key="1">
    <source>
        <dbReference type="ARBA" id="ARBA00001974"/>
    </source>
</evidence>
<dbReference type="InterPro" id="IPR002218">
    <property type="entry name" value="MnmG-rel"/>
</dbReference>
<dbReference type="FunFam" id="3.50.50.60:FF:000002">
    <property type="entry name" value="tRNA uridine 5-carboxymethylaminomethyl modification enzyme MnmG"/>
    <property type="match status" value="1"/>
</dbReference>
<dbReference type="GO" id="GO:0030488">
    <property type="term" value="P:tRNA methylation"/>
    <property type="evidence" value="ECO:0007669"/>
    <property type="project" value="TreeGrafter"/>
</dbReference>
<evidence type="ECO:0000256" key="10">
    <source>
        <dbReference type="ARBA" id="ARBA00031800"/>
    </source>
</evidence>
<dbReference type="Gene3D" id="3.50.50.60">
    <property type="entry name" value="FAD/NAD(P)-binding domain"/>
    <property type="match status" value="2"/>
</dbReference>
<keyword evidence="5 11" id="KW-0285">Flavoprotein</keyword>
<name>A0A3B0PF15_MYCSY</name>
<keyword evidence="6 11" id="KW-0819">tRNA processing</keyword>
<evidence type="ECO:0000259" key="12">
    <source>
        <dbReference type="SMART" id="SM01228"/>
    </source>
</evidence>
<protein>
    <recommendedName>
        <fullName evidence="4 11">tRNA uridine 5-carboxymethylaminomethyl modification enzyme MnmG</fullName>
    </recommendedName>
    <alternativeName>
        <fullName evidence="10 11">Glucose-inhibited division protein A</fullName>
    </alternativeName>
</protein>